<keyword evidence="9" id="KW-1185">Reference proteome</keyword>
<dbReference type="InterPro" id="IPR020835">
    <property type="entry name" value="Catalase_sf"/>
</dbReference>
<dbReference type="PROSITE" id="PS50095">
    <property type="entry name" value="PLAT"/>
    <property type="match status" value="1"/>
</dbReference>
<dbReference type="SMART" id="SM00308">
    <property type="entry name" value="LH2"/>
    <property type="match status" value="1"/>
</dbReference>
<dbReference type="GO" id="GO:0046872">
    <property type="term" value="F:metal ion binding"/>
    <property type="evidence" value="ECO:0007669"/>
    <property type="project" value="UniProtKB-KW"/>
</dbReference>
<keyword evidence="3" id="KW-0560">Oxidoreductase</keyword>
<dbReference type="Pfam" id="PF00305">
    <property type="entry name" value="Lipoxygenase"/>
    <property type="match status" value="1"/>
</dbReference>
<feature type="domain" description="Lipoxygenase" evidence="7">
    <location>
        <begin position="976"/>
        <end position="1151"/>
    </location>
</feature>
<dbReference type="SUPFAM" id="SSF52266">
    <property type="entry name" value="SGNH hydrolase"/>
    <property type="match status" value="1"/>
</dbReference>
<dbReference type="SUPFAM" id="SSF48484">
    <property type="entry name" value="Lipoxigenase"/>
    <property type="match status" value="1"/>
</dbReference>
<feature type="domain" description="Lipoxygenase" evidence="7">
    <location>
        <begin position="720"/>
        <end position="975"/>
    </location>
</feature>
<dbReference type="Gene3D" id="3.40.50.1110">
    <property type="entry name" value="SGNH hydrolase"/>
    <property type="match status" value="1"/>
</dbReference>
<dbReference type="GO" id="GO:0034440">
    <property type="term" value="P:lipid oxidation"/>
    <property type="evidence" value="ECO:0007669"/>
    <property type="project" value="InterPro"/>
</dbReference>
<comment type="caution">
    <text evidence="5">Lacks conserved residue(s) required for the propagation of feature annotation.</text>
</comment>
<sequence length="1151" mass="131605">MDYVVELLDGDCTVYHAPWAGDGGSLDTRYMLQCLPMFLSSSFYEPVQYDVIIFNAGVHDIDPFDYHNEYVPLKEYRRNLKKIKSALLKTGATVGFATSTPVPFSKKMDERLKQYNKAAKQVMKDDKSIKVIDLYDALSKPCGGSTKKCNLFKDQPNVWYYIGGKKQLKRKRVLPARTTPLPDQDSNPHLSFYLNFGGVRRMGGTNSKKLKVLPGFTKKSIVGSREELADWENMGFKLYRERLGDELYFKKMKEADEPPPEPGPLSASQMARYVKKYKTRFALKTLITRQRGTHAKGVGAIGTATVVDNPLLPEHEFFKVGHVFPVRLRHSNLVRTDDTQLDVRAVSLKFADDDFDSPFDLMMHTGEEAAFWNIVSFDRMLTGLSGGPKAFKAFCLEDPWHFHLAIAVFRRAPDSFTDQRYYSWMAFEYKAKDGVPRYAKFRLVPADGREETGLMTEYDQRKPWVAARWEDEKRPESYLVPEFMNQIAKGEVNYKLQIQLHEIKPDDSHLILHAARAWDGKTHPWLDLADVTLTSLLPIQIAERTRYSLEHRPLSLGIPPANTIYDFNSIAYLGSKIYPTSNMMSSSKPRKKVSREQLLSEMSYCIKVKTGNRKGAGTDAKVNLTITGTKGRTQPVTLEKWYRNNFQKGQEDTYVINAEDVGEPLIIKLENNEGVGFHRSSDWFVDKVEISCSSNNQTVYEFPCYGWVQQEAVFFEGKAKLITDEQHEVLKKQRRLEVQKRLEIYQWGDDPNFDGFPGFIKSESVRTLPKDVRFTEEAIDDLYQAKRKALINLGLVKLLNMLESWEDFHDYKKVYGVGTLQAFVSFVGEVPLASKRWQDDRFYGAQFLNGCNPDTIKRCSKVPSNFPVTQELVGNLLDEGDTLKKAIKDGRVYMVDYEILDDIPHYGQNDMNLERRYTSASLGLFYVRGSGDVVPIAIQFHQEPSETNPIWTPNDSELDWTYAKMWLRNADSQWHQDTELQAWTLDLHNNGYPVRDGENCHGFPSSVKSIQELTHLLTIIIFTCSCQHAAVNFSQMDTFGFPPNAPALMRQPPPTKKGAVSIKDVMKCLPTKHQAGVTIATVYDLTRIFPDERFLGDYTDGLFTDNAALEAILRFQGKLNEISSEIKERNKQLEVPYEYLLPERTPNSIAI</sequence>
<dbReference type="InterPro" id="IPR001024">
    <property type="entry name" value="PLAT/LH2_dom"/>
</dbReference>
<name>A0A2B4SHP9_STYPI</name>
<dbReference type="Gene3D" id="1.20.245.10">
    <property type="entry name" value="Lipoxygenase-1, Domain 5"/>
    <property type="match status" value="2"/>
</dbReference>
<gene>
    <name evidence="8" type="ORF">AWC38_SpisGene7352</name>
</gene>
<dbReference type="CDD" id="cd00229">
    <property type="entry name" value="SGNH_hydrolase"/>
    <property type="match status" value="1"/>
</dbReference>
<dbReference type="EMBL" id="LSMT01000092">
    <property type="protein sequence ID" value="PFX27985.1"/>
    <property type="molecule type" value="Genomic_DNA"/>
</dbReference>
<dbReference type="InterPro" id="IPR036392">
    <property type="entry name" value="PLAT/LH2_dom_sf"/>
</dbReference>
<organism evidence="8 9">
    <name type="scientific">Stylophora pistillata</name>
    <name type="common">Smooth cauliflower coral</name>
    <dbReference type="NCBI Taxonomy" id="50429"/>
    <lineage>
        <taxon>Eukaryota</taxon>
        <taxon>Metazoa</taxon>
        <taxon>Cnidaria</taxon>
        <taxon>Anthozoa</taxon>
        <taxon>Hexacorallia</taxon>
        <taxon>Scleractinia</taxon>
        <taxon>Astrocoeniina</taxon>
        <taxon>Pocilloporidae</taxon>
        <taxon>Stylophora</taxon>
    </lineage>
</organism>
<dbReference type="PROSITE" id="PS51393">
    <property type="entry name" value="LIPOXYGENASE_3"/>
    <property type="match status" value="2"/>
</dbReference>
<keyword evidence="2" id="KW-0223">Dioxygenase</keyword>
<dbReference type="InterPro" id="IPR000907">
    <property type="entry name" value="LipOase"/>
</dbReference>
<evidence type="ECO:0000313" key="9">
    <source>
        <dbReference type="Proteomes" id="UP000225706"/>
    </source>
</evidence>
<evidence type="ECO:0000256" key="2">
    <source>
        <dbReference type="ARBA" id="ARBA00022964"/>
    </source>
</evidence>
<dbReference type="GO" id="GO:0016702">
    <property type="term" value="F:oxidoreductase activity, acting on single donors with incorporation of molecular oxygen, incorporation of two atoms of oxygen"/>
    <property type="evidence" value="ECO:0007669"/>
    <property type="project" value="InterPro"/>
</dbReference>
<keyword evidence="1" id="KW-0479">Metal-binding</keyword>
<dbReference type="AlphaFoldDB" id="A0A2B4SHP9"/>
<proteinExistence type="predicted"/>
<dbReference type="Proteomes" id="UP000225706">
    <property type="component" value="Unassembled WGS sequence"/>
</dbReference>
<dbReference type="PANTHER" id="PTHR11771">
    <property type="entry name" value="LIPOXYGENASE"/>
    <property type="match status" value="1"/>
</dbReference>
<dbReference type="OrthoDB" id="5981674at2759"/>
<reference evidence="9" key="1">
    <citation type="journal article" date="2017" name="bioRxiv">
        <title>Comparative analysis of the genomes of Stylophora pistillata and Acropora digitifera provides evidence for extensive differences between species of corals.</title>
        <authorList>
            <person name="Voolstra C.R."/>
            <person name="Li Y."/>
            <person name="Liew Y.J."/>
            <person name="Baumgarten S."/>
            <person name="Zoccola D."/>
            <person name="Flot J.-F."/>
            <person name="Tambutte S."/>
            <person name="Allemand D."/>
            <person name="Aranda M."/>
        </authorList>
    </citation>
    <scope>NUCLEOTIDE SEQUENCE [LARGE SCALE GENOMIC DNA]</scope>
</reference>
<comment type="caution">
    <text evidence="8">The sequence shown here is derived from an EMBL/GenBank/DDBJ whole genome shotgun (WGS) entry which is preliminary data.</text>
</comment>
<protein>
    <submittedName>
        <fullName evidence="8">Allene oxide synthase-lipoxygenase protein</fullName>
    </submittedName>
</protein>
<evidence type="ECO:0000256" key="1">
    <source>
        <dbReference type="ARBA" id="ARBA00022723"/>
    </source>
</evidence>
<dbReference type="SUPFAM" id="SSF56634">
    <property type="entry name" value="Heme-dependent catalase-like"/>
    <property type="match status" value="1"/>
</dbReference>
<dbReference type="Gene3D" id="2.40.180.10">
    <property type="entry name" value="Catalase core domain"/>
    <property type="match status" value="1"/>
</dbReference>
<evidence type="ECO:0000313" key="8">
    <source>
        <dbReference type="EMBL" id="PFX27985.1"/>
    </source>
</evidence>
<keyword evidence="4" id="KW-0443">Lipid metabolism</keyword>
<dbReference type="Pfam" id="PF01477">
    <property type="entry name" value="PLAT"/>
    <property type="match status" value="1"/>
</dbReference>
<evidence type="ECO:0000256" key="4">
    <source>
        <dbReference type="ARBA" id="ARBA00023098"/>
    </source>
</evidence>
<evidence type="ECO:0000259" key="6">
    <source>
        <dbReference type="PROSITE" id="PS50095"/>
    </source>
</evidence>
<feature type="domain" description="PLAT" evidence="6">
    <location>
        <begin position="602"/>
        <end position="722"/>
    </location>
</feature>
<dbReference type="InterPro" id="IPR036226">
    <property type="entry name" value="LipOase_C_sf"/>
</dbReference>
<evidence type="ECO:0000256" key="5">
    <source>
        <dbReference type="PROSITE-ProRule" id="PRU00152"/>
    </source>
</evidence>
<dbReference type="GO" id="GO:0020037">
    <property type="term" value="F:heme binding"/>
    <property type="evidence" value="ECO:0007669"/>
    <property type="project" value="InterPro"/>
</dbReference>
<evidence type="ECO:0000256" key="3">
    <source>
        <dbReference type="ARBA" id="ARBA00023002"/>
    </source>
</evidence>
<dbReference type="Gene3D" id="3.10.450.60">
    <property type="match status" value="1"/>
</dbReference>
<dbReference type="InterPro" id="IPR013819">
    <property type="entry name" value="LipOase_C"/>
</dbReference>
<evidence type="ECO:0000259" key="7">
    <source>
        <dbReference type="PROSITE" id="PS51393"/>
    </source>
</evidence>
<dbReference type="SUPFAM" id="SSF49723">
    <property type="entry name" value="Lipase/lipooxygenase domain (PLAT/LH2 domain)"/>
    <property type="match status" value="1"/>
</dbReference>
<dbReference type="InterPro" id="IPR036514">
    <property type="entry name" value="SGNH_hydro_sf"/>
</dbReference>
<accession>A0A2B4SHP9</accession>